<organism evidence="2 3">
    <name type="scientific">Fusobacterium pseudoperiodonticum</name>
    <dbReference type="NCBI Taxonomy" id="2663009"/>
    <lineage>
        <taxon>Bacteria</taxon>
        <taxon>Fusobacteriati</taxon>
        <taxon>Fusobacteriota</taxon>
        <taxon>Fusobacteriia</taxon>
        <taxon>Fusobacteriales</taxon>
        <taxon>Fusobacteriaceae</taxon>
        <taxon>Fusobacterium</taxon>
    </lineage>
</organism>
<dbReference type="InterPro" id="IPR027417">
    <property type="entry name" value="P-loop_NTPase"/>
</dbReference>
<dbReference type="Pfam" id="PF08011">
    <property type="entry name" value="PDDEXK_9"/>
    <property type="match status" value="1"/>
</dbReference>
<dbReference type="AlphaFoldDB" id="A0A2G9EEI9"/>
<dbReference type="Gene3D" id="3.40.50.300">
    <property type="entry name" value="P-loop containing nucleotide triphosphate hydrolases"/>
    <property type="match status" value="1"/>
</dbReference>
<dbReference type="RefSeq" id="WP_099957872.1">
    <property type="nucleotide sequence ID" value="NZ_PEQY01000001.1"/>
</dbReference>
<evidence type="ECO:0000313" key="3">
    <source>
        <dbReference type="Proteomes" id="UP000229011"/>
    </source>
</evidence>
<dbReference type="PANTHER" id="PTHR34825">
    <property type="entry name" value="CONSERVED PROTEIN, WITH A WEAK D-GALACTARATE DEHYDRATASE/ALTRONATE HYDROLASE DOMAIN"/>
    <property type="match status" value="1"/>
</dbReference>
<reference evidence="2 3" key="1">
    <citation type="submission" date="2017-11" db="EMBL/GenBank/DDBJ databases">
        <title>Genome sequencing of Fusobacterium periodonticum KCOM 1259.</title>
        <authorList>
            <person name="Kook J.-K."/>
            <person name="Park S.-N."/>
            <person name="Lim Y.K."/>
        </authorList>
    </citation>
    <scope>NUCLEOTIDE SEQUENCE [LARGE SCALE GENOMIC DNA]</scope>
    <source>
        <strain evidence="2 3">KCOM 1259</strain>
    </source>
</reference>
<dbReference type="SUPFAM" id="SSF52540">
    <property type="entry name" value="P-loop containing nucleoside triphosphate hydrolases"/>
    <property type="match status" value="1"/>
</dbReference>
<name>A0A2G9EEI9_9FUSO</name>
<dbReference type="GeneID" id="93327021"/>
<feature type="domain" description="AAA-ATPase-like" evidence="1">
    <location>
        <begin position="7"/>
        <end position="227"/>
    </location>
</feature>
<evidence type="ECO:0000313" key="2">
    <source>
        <dbReference type="EMBL" id="PIM79101.1"/>
    </source>
</evidence>
<accession>A0A2G9EEI9</accession>
<dbReference type="PANTHER" id="PTHR34825:SF1">
    <property type="entry name" value="AAA-ATPASE-LIKE DOMAIN-CONTAINING PROTEIN"/>
    <property type="match status" value="1"/>
</dbReference>
<dbReference type="EMBL" id="PEQY01000001">
    <property type="protein sequence ID" value="PIM79101.1"/>
    <property type="molecule type" value="Genomic_DNA"/>
</dbReference>
<evidence type="ECO:0000259" key="1">
    <source>
        <dbReference type="Pfam" id="PF09820"/>
    </source>
</evidence>
<protein>
    <submittedName>
        <fullName evidence="2">9-O-acetyl-N-acetylneuraminate esterase</fullName>
    </submittedName>
</protein>
<proteinExistence type="predicted"/>
<gene>
    <name evidence="2" type="ORF">CTM71_00855</name>
</gene>
<dbReference type="Proteomes" id="UP000229011">
    <property type="component" value="Unassembled WGS sequence"/>
</dbReference>
<comment type="caution">
    <text evidence="2">The sequence shown here is derived from an EMBL/GenBank/DDBJ whole genome shotgun (WGS) entry which is preliminary data.</text>
</comment>
<dbReference type="InterPro" id="IPR018631">
    <property type="entry name" value="AAA-ATPase-like_dom"/>
</dbReference>
<dbReference type="InterPro" id="IPR012547">
    <property type="entry name" value="PDDEXK_9"/>
</dbReference>
<sequence length="545" mass="65226">MKKGIGLGIDDFRKIIKEDCYYFDKTNWIEELLKDRTQIKLFTRPRRFGKTLNMSTLKYFFDVKNAEENRKLFKDLYIEKSEYFKEQGQYPVIFISLKDLKKNTWEECFFEIKELLRNLYNDFYHIRESLNESDLKEFDKIWLKEKEASYDNSLLNLTKYLYNYYKKEVVLLIDEYDNPLIVANQKKYYKDSINFFRNFFSMALKTNPYLKTAVLTGIVQVAKEGIFSGLNNVITYNILKDKFETFFGLSEEEVEEALKYFEMEYQIEEVKKWYDGYKFGEKEIYNPWSILNYLSNGKLQAYWVNTSDNALIYENLSVANMDVFNSLEKLFEGKEIKKEISPFFTFEELERYNGIWQLMVYNGYLKLNQKLEDDEYLLTIPNYEIQTFFKKGFIDKYLIGSNYFNPIMRTLLEGNIDEFGRMLEEIFLINTSFHDLKEESVYHTFLLGMLIWLRDKYEVKSNGERGQGRYDILLLPLDKKKPAFVFEFKVSKTIKGLESKAEEALNQIKEKQYDVGIKESGIDKIYRIGLAFKGKKVKIKYELND</sequence>
<dbReference type="Pfam" id="PF09820">
    <property type="entry name" value="AAA-ATPase_like"/>
    <property type="match status" value="1"/>
</dbReference>